<protein>
    <submittedName>
        <fullName evidence="1">DUF2267 domain-containing protein</fullName>
    </submittedName>
</protein>
<comment type="caution">
    <text evidence="1">The sequence shown here is derived from an EMBL/GenBank/DDBJ whole genome shotgun (WGS) entry which is preliminary data.</text>
</comment>
<name>A0A3P3R7Z3_9EURY</name>
<dbReference type="InterPro" id="IPR018727">
    <property type="entry name" value="DUF2267"/>
</dbReference>
<dbReference type="Pfam" id="PF10025">
    <property type="entry name" value="DUF2267"/>
    <property type="match status" value="1"/>
</dbReference>
<proteinExistence type="predicted"/>
<reference evidence="1 2" key="1">
    <citation type="submission" date="2018-11" db="EMBL/GenBank/DDBJ databases">
        <title>Taxonoimc description of Halomarina strain SPP-AMP-1.</title>
        <authorList>
            <person name="Pal Y."/>
            <person name="Srinivasana K."/>
            <person name="Verma A."/>
            <person name="Kumar P."/>
        </authorList>
    </citation>
    <scope>NUCLEOTIDE SEQUENCE [LARGE SCALE GENOMIC DNA]</scope>
    <source>
        <strain evidence="1 2">SPP-AMP-1</strain>
    </source>
</reference>
<dbReference type="RefSeq" id="WP_124955556.1">
    <property type="nucleotide sequence ID" value="NZ_RRCH01000028.1"/>
</dbReference>
<evidence type="ECO:0000313" key="1">
    <source>
        <dbReference type="EMBL" id="RRJ29567.1"/>
    </source>
</evidence>
<dbReference type="Proteomes" id="UP000282322">
    <property type="component" value="Unassembled WGS sequence"/>
</dbReference>
<dbReference type="Gene3D" id="1.10.490.110">
    <property type="entry name" value="Uncharacterized conserved protein DUF2267"/>
    <property type="match status" value="1"/>
</dbReference>
<gene>
    <name evidence="1" type="ORF">EIK79_13105</name>
</gene>
<keyword evidence="2" id="KW-1185">Reference proteome</keyword>
<evidence type="ECO:0000313" key="2">
    <source>
        <dbReference type="Proteomes" id="UP000282322"/>
    </source>
</evidence>
<dbReference type="InterPro" id="IPR038282">
    <property type="entry name" value="DUF2267_sf"/>
</dbReference>
<accession>A0A3P3R7Z3</accession>
<dbReference type="EMBL" id="RRCH01000028">
    <property type="protein sequence ID" value="RRJ29567.1"/>
    <property type="molecule type" value="Genomic_DNA"/>
</dbReference>
<dbReference type="AlphaFoldDB" id="A0A3P3R7Z3"/>
<organism evidence="1 2">
    <name type="scientific">Halocatena pleomorpha</name>
    <dbReference type="NCBI Taxonomy" id="1785090"/>
    <lineage>
        <taxon>Archaea</taxon>
        <taxon>Methanobacteriati</taxon>
        <taxon>Methanobacteriota</taxon>
        <taxon>Stenosarchaea group</taxon>
        <taxon>Halobacteria</taxon>
        <taxon>Halobacteriales</taxon>
        <taxon>Natronomonadaceae</taxon>
        <taxon>Halocatena</taxon>
    </lineage>
</organism>
<dbReference type="OrthoDB" id="212282at2157"/>
<sequence length="129" mass="14536">MHYDQFMGQVQNRLQLSEGGKAVRSTRAVLTTLGERLQAGEAKDLAGPLPMEVDRYLLEAESGQRFPLNEFFDRVSERANVERSDGVYHAKAIIALLNEIVPANEMQQVKDQLPAGYDPLFELTDREQS</sequence>